<accession>A0ABD2WMX5</accession>
<reference evidence="2 3" key="1">
    <citation type="journal article" date="2024" name="bioRxiv">
        <title>A reference genome for Trichogramma kaykai: A tiny desert-dwelling parasitoid wasp with competing sex-ratio distorters.</title>
        <authorList>
            <person name="Culotta J."/>
            <person name="Lindsey A.R."/>
        </authorList>
    </citation>
    <scope>NUCLEOTIDE SEQUENCE [LARGE SCALE GENOMIC DNA]</scope>
    <source>
        <strain evidence="2 3">KSX58</strain>
    </source>
</reference>
<dbReference type="EMBL" id="JBJJXI010000092">
    <property type="protein sequence ID" value="KAL3394363.1"/>
    <property type="molecule type" value="Genomic_DNA"/>
</dbReference>
<proteinExistence type="predicted"/>
<evidence type="ECO:0000256" key="1">
    <source>
        <dbReference type="SAM" id="MobiDB-lite"/>
    </source>
</evidence>
<gene>
    <name evidence="2" type="ORF">TKK_011379</name>
</gene>
<evidence type="ECO:0000313" key="2">
    <source>
        <dbReference type="EMBL" id="KAL3394363.1"/>
    </source>
</evidence>
<sequence length="188" mass="21304">MEQQRSFRDDETAAEESSACDNEEACIESNALGILGQIDCLYRSRVGELEARLDLDDPQRVKLKLKIMNDWVKDLGEQNAMLVQTVHELEQAAICRVKSLEDQLQSTTSLISNNITNSSKSEKDLNTLSTRICQLESEQDCMQSKITSLKSDLDSLLKLMKRGQLDNNWNLDGFIFHEIKPSDIPLPK</sequence>
<dbReference type="AlphaFoldDB" id="A0ABD2WMX5"/>
<feature type="compositionally biased region" description="Basic and acidic residues" evidence="1">
    <location>
        <begin position="1"/>
        <end position="11"/>
    </location>
</feature>
<protein>
    <submittedName>
        <fullName evidence="2">Uncharacterized protein</fullName>
    </submittedName>
</protein>
<comment type="caution">
    <text evidence="2">The sequence shown here is derived from an EMBL/GenBank/DDBJ whole genome shotgun (WGS) entry which is preliminary data.</text>
</comment>
<name>A0ABD2WMX5_9HYME</name>
<organism evidence="2 3">
    <name type="scientific">Trichogramma kaykai</name>
    <dbReference type="NCBI Taxonomy" id="54128"/>
    <lineage>
        <taxon>Eukaryota</taxon>
        <taxon>Metazoa</taxon>
        <taxon>Ecdysozoa</taxon>
        <taxon>Arthropoda</taxon>
        <taxon>Hexapoda</taxon>
        <taxon>Insecta</taxon>
        <taxon>Pterygota</taxon>
        <taxon>Neoptera</taxon>
        <taxon>Endopterygota</taxon>
        <taxon>Hymenoptera</taxon>
        <taxon>Apocrita</taxon>
        <taxon>Proctotrupomorpha</taxon>
        <taxon>Chalcidoidea</taxon>
        <taxon>Trichogrammatidae</taxon>
        <taxon>Trichogramma</taxon>
    </lineage>
</organism>
<dbReference type="Proteomes" id="UP001627154">
    <property type="component" value="Unassembled WGS sequence"/>
</dbReference>
<evidence type="ECO:0000313" key="3">
    <source>
        <dbReference type="Proteomes" id="UP001627154"/>
    </source>
</evidence>
<feature type="region of interest" description="Disordered" evidence="1">
    <location>
        <begin position="1"/>
        <end position="20"/>
    </location>
</feature>
<keyword evidence="3" id="KW-1185">Reference proteome</keyword>